<evidence type="ECO:0000313" key="2">
    <source>
        <dbReference type="EMBL" id="KUL33253.1"/>
    </source>
</evidence>
<dbReference type="OrthoDB" id="593939at2"/>
<proteinExistence type="predicted"/>
<evidence type="ECO:0000313" key="3">
    <source>
        <dbReference type="Proteomes" id="UP000053937"/>
    </source>
</evidence>
<sequence length="344" mass="38365">MQSTSVPEQPTLKRSLKKGPGLLISISVVSMLCFLAVVAWINWPKPRLAPEPLNRETKDLISRIPGKSDAVIYVGMKDIRNSPFWNEVMPDSLKKLPLISMGGKLDSLMNSRGFVIPDDLDTLIMSFRQTGFKKNDFLGIASGRFSEKFPESFLKAKSLETASAGGHTFYALDRNIWVAPFGTNRIAVAGSRKMLEDFFQPAGNFFERDSLSAALIDKAVYKSHLWFALPSAEWTNGALKSLTSANRDMNGLGNLNRIRHLALSASFKDGIKAETEWVYKTRRAAFFASTFLWGAAKLSSLSESRTSKEARELLDKVRIQQNLESVIIHADLPESLFRKSEKAP</sequence>
<keyword evidence="3" id="KW-1185">Reference proteome</keyword>
<protein>
    <submittedName>
        <fullName evidence="2">Uncharacterized protein</fullName>
    </submittedName>
</protein>
<feature type="transmembrane region" description="Helical" evidence="1">
    <location>
        <begin position="21"/>
        <end position="43"/>
    </location>
</feature>
<accession>A0A101JUC4</accession>
<dbReference type="AlphaFoldDB" id="A0A101JUC4"/>
<keyword evidence="1" id="KW-0812">Transmembrane</keyword>
<organism evidence="2 3">
    <name type="scientific">Chlorobium limicola</name>
    <dbReference type="NCBI Taxonomy" id="1092"/>
    <lineage>
        <taxon>Bacteria</taxon>
        <taxon>Pseudomonadati</taxon>
        <taxon>Chlorobiota</taxon>
        <taxon>Chlorobiia</taxon>
        <taxon>Chlorobiales</taxon>
        <taxon>Chlorobiaceae</taxon>
        <taxon>Chlorobium/Pelodictyon group</taxon>
        <taxon>Chlorobium</taxon>
    </lineage>
</organism>
<comment type="caution">
    <text evidence="2">The sequence shown here is derived from an EMBL/GenBank/DDBJ whole genome shotgun (WGS) entry which is preliminary data.</text>
</comment>
<evidence type="ECO:0000256" key="1">
    <source>
        <dbReference type="SAM" id="Phobius"/>
    </source>
</evidence>
<dbReference type="RefSeq" id="WP_059138067.1">
    <property type="nucleotide sequence ID" value="NZ_LMBR01000001.1"/>
</dbReference>
<reference evidence="2 3" key="1">
    <citation type="submission" date="2015-10" db="EMBL/GenBank/DDBJ databases">
        <title>Draft Genome Sequence of Chlorobium limicola strain Frasassi Growing under Artificial Lighting in the Frasassi Cave System.</title>
        <authorList>
            <person name="Mansor M."/>
            <person name="Macalady J."/>
        </authorList>
    </citation>
    <scope>NUCLEOTIDE SEQUENCE [LARGE SCALE GENOMIC DNA]</scope>
    <source>
        <strain evidence="2 3">Frasassi</strain>
    </source>
</reference>
<keyword evidence="1" id="KW-1133">Transmembrane helix</keyword>
<gene>
    <name evidence="2" type="ORF">ASB62_00110</name>
</gene>
<dbReference type="EMBL" id="LMBR01000001">
    <property type="protein sequence ID" value="KUL33253.1"/>
    <property type="molecule type" value="Genomic_DNA"/>
</dbReference>
<dbReference type="Proteomes" id="UP000053937">
    <property type="component" value="Unassembled WGS sequence"/>
</dbReference>
<name>A0A101JUC4_CHLLI</name>
<keyword evidence="1" id="KW-0472">Membrane</keyword>